<dbReference type="PROSITE" id="PS50006">
    <property type="entry name" value="FHA_DOMAIN"/>
    <property type="match status" value="1"/>
</dbReference>
<gene>
    <name evidence="5" type="ORF">GUJ93_ZPchr0002g26116</name>
</gene>
<dbReference type="InterPro" id="IPR000253">
    <property type="entry name" value="FHA_dom"/>
</dbReference>
<dbReference type="EMBL" id="JAAALK010000287">
    <property type="protein sequence ID" value="KAG8057306.1"/>
    <property type="molecule type" value="Genomic_DNA"/>
</dbReference>
<comment type="subcellular location">
    <subcellularLocation>
        <location evidence="1">Nucleus</location>
    </subcellularLocation>
</comment>
<dbReference type="Proteomes" id="UP000729402">
    <property type="component" value="Unassembled WGS sequence"/>
</dbReference>
<evidence type="ECO:0000256" key="3">
    <source>
        <dbReference type="SAM" id="MobiDB-lite"/>
    </source>
</evidence>
<dbReference type="CDD" id="cd22701">
    <property type="entry name" value="FHA_FKH1-like"/>
    <property type="match status" value="1"/>
</dbReference>
<dbReference type="SMART" id="SM00240">
    <property type="entry name" value="FHA"/>
    <property type="match status" value="1"/>
</dbReference>
<proteinExistence type="predicted"/>
<feature type="compositionally biased region" description="Low complexity" evidence="3">
    <location>
        <begin position="149"/>
        <end position="174"/>
    </location>
</feature>
<evidence type="ECO:0000256" key="2">
    <source>
        <dbReference type="ARBA" id="ARBA00023242"/>
    </source>
</evidence>
<dbReference type="GO" id="GO:0060962">
    <property type="term" value="P:regulation of ribosomal protein gene transcription by RNA polymerase II"/>
    <property type="evidence" value="ECO:0007669"/>
    <property type="project" value="InterPro"/>
</dbReference>
<dbReference type="OrthoDB" id="691130at2759"/>
<evidence type="ECO:0000259" key="4">
    <source>
        <dbReference type="PROSITE" id="PS50006"/>
    </source>
</evidence>
<name>A0A8J5SG44_ZIZPA</name>
<dbReference type="GO" id="GO:0005634">
    <property type="term" value="C:nucleus"/>
    <property type="evidence" value="ECO:0007669"/>
    <property type="project" value="UniProtKB-SubCell"/>
</dbReference>
<dbReference type="FunFam" id="2.60.200.20:FF:000014">
    <property type="entry name" value="FHA domain-containing protein FHA2"/>
    <property type="match status" value="1"/>
</dbReference>
<feature type="domain" description="FHA" evidence="4">
    <location>
        <begin position="36"/>
        <end position="92"/>
    </location>
</feature>
<reference evidence="5" key="1">
    <citation type="journal article" date="2021" name="bioRxiv">
        <title>Whole Genome Assembly and Annotation of Northern Wild Rice, Zizania palustris L., Supports a Whole Genome Duplication in the Zizania Genus.</title>
        <authorList>
            <person name="Haas M."/>
            <person name="Kono T."/>
            <person name="Macchietto M."/>
            <person name="Millas R."/>
            <person name="McGilp L."/>
            <person name="Shao M."/>
            <person name="Duquette J."/>
            <person name="Hirsch C.N."/>
            <person name="Kimball J."/>
        </authorList>
    </citation>
    <scope>NUCLEOTIDE SEQUENCE</scope>
    <source>
        <tissue evidence="5">Fresh leaf tissue</tissue>
    </source>
</reference>
<evidence type="ECO:0000313" key="5">
    <source>
        <dbReference type="EMBL" id="KAG8057306.1"/>
    </source>
</evidence>
<evidence type="ECO:0000313" key="6">
    <source>
        <dbReference type="Proteomes" id="UP000729402"/>
    </source>
</evidence>
<dbReference type="InterPro" id="IPR045178">
    <property type="entry name" value="Fhl1/FHA1"/>
</dbReference>
<evidence type="ECO:0000256" key="1">
    <source>
        <dbReference type="ARBA" id="ARBA00004123"/>
    </source>
</evidence>
<dbReference type="AlphaFoldDB" id="A0A8J5SG44"/>
<reference evidence="5" key="2">
    <citation type="submission" date="2021-02" db="EMBL/GenBank/DDBJ databases">
        <authorList>
            <person name="Kimball J.A."/>
            <person name="Haas M.W."/>
            <person name="Macchietto M."/>
            <person name="Kono T."/>
            <person name="Duquette J."/>
            <person name="Shao M."/>
        </authorList>
    </citation>
    <scope>NUCLEOTIDE SEQUENCE</scope>
    <source>
        <tissue evidence="5">Fresh leaf tissue</tissue>
    </source>
</reference>
<feature type="region of interest" description="Disordered" evidence="3">
    <location>
        <begin position="149"/>
        <end position="199"/>
    </location>
</feature>
<organism evidence="5 6">
    <name type="scientific">Zizania palustris</name>
    <name type="common">Northern wild rice</name>
    <dbReference type="NCBI Taxonomy" id="103762"/>
    <lineage>
        <taxon>Eukaryota</taxon>
        <taxon>Viridiplantae</taxon>
        <taxon>Streptophyta</taxon>
        <taxon>Embryophyta</taxon>
        <taxon>Tracheophyta</taxon>
        <taxon>Spermatophyta</taxon>
        <taxon>Magnoliopsida</taxon>
        <taxon>Liliopsida</taxon>
        <taxon>Poales</taxon>
        <taxon>Poaceae</taxon>
        <taxon>BOP clade</taxon>
        <taxon>Oryzoideae</taxon>
        <taxon>Oryzeae</taxon>
        <taxon>Zizaniinae</taxon>
        <taxon>Zizania</taxon>
    </lineage>
</organism>
<dbReference type="Pfam" id="PF00498">
    <property type="entry name" value="FHA"/>
    <property type="match status" value="1"/>
</dbReference>
<dbReference type="PANTHER" id="PTHR21712:SF29">
    <property type="entry name" value="PRE-RRNA-PROCESSING PROTEIN FHL1"/>
    <property type="match status" value="1"/>
</dbReference>
<keyword evidence="2" id="KW-0539">Nucleus</keyword>
<dbReference type="PANTHER" id="PTHR21712">
    <property type="entry name" value="PRE-RRNA-PROCESSING PROTEIN FHL1"/>
    <property type="match status" value="1"/>
</dbReference>
<comment type="caution">
    <text evidence="5">The sequence shown here is derived from an EMBL/GenBank/DDBJ whole genome shotgun (WGS) entry which is preliminary data.</text>
</comment>
<dbReference type="GO" id="GO:0043565">
    <property type="term" value="F:sequence-specific DNA binding"/>
    <property type="evidence" value="ECO:0007669"/>
    <property type="project" value="TreeGrafter"/>
</dbReference>
<keyword evidence="6" id="KW-1185">Reference proteome</keyword>
<accession>A0A8J5SG44</accession>
<protein>
    <recommendedName>
        <fullName evidence="4">FHA domain-containing protein</fullName>
    </recommendedName>
</protein>
<sequence>MAASGSNMTSAGDNYRVGFAKIQGEDFEYFMRTYSIILGRNSKKGKVDLDISILGFTNVSRRHARIFYDFEHQQFSLEVLGKNGCIVQGVLHLPGGGPVKLKSQYLLQIGQKKFYFLLPSQSIFATIAAQRNLSTAAVQHTRTAATAAQHAHTATAAGRDAHTATTASQHAHIASDPLSSSFVRSGNPHLSGFSEHSHGSTYVLDDGKNAETQGKFMKQTGQLGTSNRDCITVEPTVKLGDQHDH</sequence>